<reference evidence="8" key="3">
    <citation type="submission" date="2019-06" db="EMBL/GenBank/DDBJ databases">
        <authorList>
            <person name="Bisanz J.E."/>
            <person name="Turnbaugh P.J."/>
        </authorList>
    </citation>
    <scope>NUCLEOTIDE SEQUENCE</scope>
    <source>
        <strain evidence="8">SECO-MT75m2</strain>
    </source>
</reference>
<feature type="transmembrane region" description="Helical" evidence="5">
    <location>
        <begin position="143"/>
        <end position="161"/>
    </location>
</feature>
<dbReference type="EMBL" id="VEVP01000003">
    <property type="protein sequence ID" value="TNU94985.1"/>
    <property type="molecule type" value="Genomic_DNA"/>
</dbReference>
<dbReference type="CDD" id="cd06170">
    <property type="entry name" value="LuxR_C_like"/>
    <property type="match status" value="1"/>
</dbReference>
<reference evidence="7 9" key="2">
    <citation type="journal article" date="2018" name="Elife">
        <title>Discovery and characterization of a prevalent human gut bacterial enzyme sufficient for the inactivation of a family of plant toxins.</title>
        <authorList>
            <person name="Koppel N."/>
            <person name="Bisanz J.E."/>
            <person name="Pandelia M.E."/>
            <person name="Turnbaugh P.J."/>
            <person name="Balskus E.P."/>
        </authorList>
    </citation>
    <scope>NUCLEOTIDE SEQUENCE [LARGE SCALE GENOMIC DNA]</scope>
    <source>
        <strain evidence="7 9">MR1 #12</strain>
    </source>
</reference>
<evidence type="ECO:0000256" key="5">
    <source>
        <dbReference type="SAM" id="Phobius"/>
    </source>
</evidence>
<evidence type="ECO:0000256" key="2">
    <source>
        <dbReference type="ARBA" id="ARBA00023125"/>
    </source>
</evidence>
<evidence type="ECO:0000256" key="4">
    <source>
        <dbReference type="SAM" id="MobiDB-lite"/>
    </source>
</evidence>
<feature type="compositionally biased region" description="Basic and acidic residues" evidence="4">
    <location>
        <begin position="424"/>
        <end position="433"/>
    </location>
</feature>
<comment type="caution">
    <text evidence="7">The sequence shown here is derived from an EMBL/GenBank/DDBJ whole genome shotgun (WGS) entry which is preliminary data.</text>
</comment>
<keyword evidence="2 7" id="KW-0238">DNA-binding</keyword>
<keyword evidence="3" id="KW-0804">Transcription</keyword>
<feature type="transmembrane region" description="Helical" evidence="5">
    <location>
        <begin position="343"/>
        <end position="364"/>
    </location>
</feature>
<dbReference type="InterPro" id="IPR000792">
    <property type="entry name" value="Tscrpt_reg_LuxR_C"/>
</dbReference>
<organism evidence="7 9">
    <name type="scientific">Eggerthella lenta</name>
    <name type="common">Eubacterium lentum</name>
    <dbReference type="NCBI Taxonomy" id="84112"/>
    <lineage>
        <taxon>Bacteria</taxon>
        <taxon>Bacillati</taxon>
        <taxon>Actinomycetota</taxon>
        <taxon>Coriobacteriia</taxon>
        <taxon>Eggerthellales</taxon>
        <taxon>Eggerthellaceae</taxon>
        <taxon>Eggerthella</taxon>
    </lineage>
</organism>
<keyword evidence="5" id="KW-1133">Transmembrane helix</keyword>
<dbReference type="EMBL" id="PPTX01000011">
    <property type="protein sequence ID" value="RDB79491.1"/>
    <property type="molecule type" value="Genomic_DNA"/>
</dbReference>
<keyword evidence="5" id="KW-0472">Membrane</keyword>
<dbReference type="SMART" id="SM00421">
    <property type="entry name" value="HTH_LUXR"/>
    <property type="match status" value="1"/>
</dbReference>
<keyword evidence="5" id="KW-0812">Transmembrane</keyword>
<evidence type="ECO:0000259" key="6">
    <source>
        <dbReference type="PROSITE" id="PS50043"/>
    </source>
</evidence>
<dbReference type="Proteomes" id="UP000253752">
    <property type="component" value="Unassembled WGS sequence"/>
</dbReference>
<evidence type="ECO:0000313" key="9">
    <source>
        <dbReference type="Proteomes" id="UP000253752"/>
    </source>
</evidence>
<dbReference type="Pfam" id="PF00196">
    <property type="entry name" value="GerE"/>
    <property type="match status" value="1"/>
</dbReference>
<dbReference type="Proteomes" id="UP000312594">
    <property type="component" value="Unassembled WGS sequence"/>
</dbReference>
<dbReference type="PROSITE" id="PS50043">
    <property type="entry name" value="HTH_LUXR_2"/>
    <property type="match status" value="1"/>
</dbReference>
<protein>
    <submittedName>
        <fullName evidence="7">DNA-binding response regulator</fullName>
    </submittedName>
    <submittedName>
        <fullName evidence="8">Response regulator transcription factor</fullName>
    </submittedName>
</protein>
<feature type="transmembrane region" description="Helical" evidence="5">
    <location>
        <begin position="315"/>
        <end position="336"/>
    </location>
</feature>
<evidence type="ECO:0000256" key="1">
    <source>
        <dbReference type="ARBA" id="ARBA00023015"/>
    </source>
</evidence>
<feature type="region of interest" description="Disordered" evidence="4">
    <location>
        <begin position="414"/>
        <end position="433"/>
    </location>
</feature>
<feature type="transmembrane region" description="Helical" evidence="5">
    <location>
        <begin position="57"/>
        <end position="77"/>
    </location>
</feature>
<dbReference type="GO" id="GO:0006355">
    <property type="term" value="P:regulation of DNA-templated transcription"/>
    <property type="evidence" value="ECO:0007669"/>
    <property type="project" value="InterPro"/>
</dbReference>
<dbReference type="InterPro" id="IPR036388">
    <property type="entry name" value="WH-like_DNA-bd_sf"/>
</dbReference>
<feature type="transmembrane region" description="Helical" evidence="5">
    <location>
        <begin position="89"/>
        <end position="108"/>
    </location>
</feature>
<evidence type="ECO:0000313" key="10">
    <source>
        <dbReference type="Proteomes" id="UP000312594"/>
    </source>
</evidence>
<evidence type="ECO:0000256" key="3">
    <source>
        <dbReference type="ARBA" id="ARBA00023163"/>
    </source>
</evidence>
<proteinExistence type="predicted"/>
<evidence type="ECO:0000313" key="8">
    <source>
        <dbReference type="EMBL" id="TNU94985.1"/>
    </source>
</evidence>
<feature type="transmembrane region" description="Helical" evidence="5">
    <location>
        <begin position="114"/>
        <end position="136"/>
    </location>
</feature>
<dbReference type="InterPro" id="IPR016032">
    <property type="entry name" value="Sig_transdc_resp-reg_C-effctor"/>
</dbReference>
<sequence>MKNVTPYSLDDEAVRSDAAVSVISSIGLTAVIVWADLLGHGFGFAPSSSIIQQLGNARLFFLVGFTLCAIGSVLLARAPQRKTQVLTKAAPTAAFLGTGLYGFAYLQTALPSEIIALLGLVCCGAGYYATTLLIYCELAKTKRLVMAIGALSASLILKTIVGSELSTALTSSAQVVLASILPWVSFACLEALKRFGTSRYLEAYRSRPLLTKKGMYDLVFLLVAVSLILAALRGTSHLGLWGSNHLGSPVSTPAGYLTVALALTACAYLTLLRNSNNQMLVRYQPAFLVLAGGFLIYVLQNEYVFARIADPVFDWLYLTVELFGHLLSGTMIITAIRSASAPAWLFQGISDSAFGLVAVPWLLLVQEAHVDIRFLMAVAIFLVMVAAIRPMSTRPMEIERSLSLSSCEGAAELQGDRSTSASEPTERNEPSIEQRVSETLTKYHLEIAKRHNLSSRESEVFLLLAQGRSRPYICEVFCLSDGTVKTHITHIYRKFDVHNRQAFIDQVQKEIAELDMRNGHQSA</sequence>
<feature type="transmembrane region" description="Helical" evidence="5">
    <location>
        <begin position="173"/>
        <end position="193"/>
    </location>
</feature>
<dbReference type="Gene3D" id="1.10.10.10">
    <property type="entry name" value="Winged helix-like DNA-binding domain superfamily/Winged helix DNA-binding domain"/>
    <property type="match status" value="1"/>
</dbReference>
<feature type="transmembrane region" description="Helical" evidence="5">
    <location>
        <begin position="18"/>
        <end position="37"/>
    </location>
</feature>
<dbReference type="PANTHER" id="PTHR44688">
    <property type="entry name" value="DNA-BINDING TRANSCRIPTIONAL ACTIVATOR DEVR_DOSR"/>
    <property type="match status" value="1"/>
</dbReference>
<dbReference type="GO" id="GO:0003677">
    <property type="term" value="F:DNA binding"/>
    <property type="evidence" value="ECO:0007669"/>
    <property type="project" value="UniProtKB-KW"/>
</dbReference>
<reference evidence="8 10" key="1">
    <citation type="journal article" date="2005" name="Appl. Environ. Microbiol.">
        <title>Intestinal bacterial communities that produce active estrogen-like compounds enterodiol and enterolactone in humans.</title>
        <authorList>
            <person name="Clavel T."/>
            <person name="Henderson G."/>
            <person name="Alpert C.A."/>
            <person name="Philippe C."/>
            <person name="Rigottier-Gois L."/>
            <person name="Dore J."/>
            <person name="Blaut M."/>
        </authorList>
    </citation>
    <scope>NUCLEOTIDE SEQUENCE [LARGE SCALE GENOMIC DNA]</scope>
    <source>
        <strain evidence="8 10">SECO-MT75m2</strain>
    </source>
</reference>
<feature type="transmembrane region" description="Helical" evidence="5">
    <location>
        <begin position="254"/>
        <end position="271"/>
    </location>
</feature>
<dbReference type="AlphaFoldDB" id="A0A369MR61"/>
<dbReference type="PANTHER" id="PTHR44688:SF16">
    <property type="entry name" value="DNA-BINDING TRANSCRIPTIONAL ACTIVATOR DEVR_DOSR"/>
    <property type="match status" value="1"/>
</dbReference>
<dbReference type="SUPFAM" id="SSF46894">
    <property type="entry name" value="C-terminal effector domain of the bipartite response regulators"/>
    <property type="match status" value="1"/>
</dbReference>
<feature type="transmembrane region" description="Helical" evidence="5">
    <location>
        <begin position="214"/>
        <end position="234"/>
    </location>
</feature>
<feature type="domain" description="HTH luxR-type" evidence="6">
    <location>
        <begin position="446"/>
        <end position="511"/>
    </location>
</feature>
<accession>A0A369MR61</accession>
<dbReference type="PRINTS" id="PR00038">
    <property type="entry name" value="HTHLUXR"/>
</dbReference>
<feature type="transmembrane region" description="Helical" evidence="5">
    <location>
        <begin position="283"/>
        <end position="300"/>
    </location>
</feature>
<name>A0A369MR61_EGGLN</name>
<gene>
    <name evidence="7" type="ORF">C1872_08405</name>
    <name evidence="8" type="ORF">FIC87_02135</name>
</gene>
<feature type="transmembrane region" description="Helical" evidence="5">
    <location>
        <begin position="370"/>
        <end position="388"/>
    </location>
</feature>
<keyword evidence="1" id="KW-0805">Transcription regulation</keyword>
<evidence type="ECO:0000313" key="7">
    <source>
        <dbReference type="EMBL" id="RDB79491.1"/>
    </source>
</evidence>
<dbReference type="RefSeq" id="WP_114516441.1">
    <property type="nucleotide sequence ID" value="NZ_JADMTI010000015.1"/>
</dbReference>